<name>A4E7Z5_COLAA</name>
<evidence type="ECO:0000313" key="3">
    <source>
        <dbReference type="Proteomes" id="UP000002979"/>
    </source>
</evidence>
<proteinExistence type="predicted"/>
<evidence type="ECO:0000256" key="1">
    <source>
        <dbReference type="SAM" id="MobiDB-lite"/>
    </source>
</evidence>
<feature type="region of interest" description="Disordered" evidence="1">
    <location>
        <begin position="74"/>
        <end position="98"/>
    </location>
</feature>
<organism evidence="2 3">
    <name type="scientific">Collinsella aerofaciens (strain ATCC 25986 / DSM 3979 / JCM 10188 / KCTC 3647 / NCTC 11838 / VPI 1003)</name>
    <dbReference type="NCBI Taxonomy" id="411903"/>
    <lineage>
        <taxon>Bacteria</taxon>
        <taxon>Bacillati</taxon>
        <taxon>Actinomycetota</taxon>
        <taxon>Coriobacteriia</taxon>
        <taxon>Coriobacteriales</taxon>
        <taxon>Coriobacteriaceae</taxon>
        <taxon>Collinsella</taxon>
    </lineage>
</organism>
<dbReference type="AlphaFoldDB" id="A4E7Z5"/>
<accession>A4E7Z5</accession>
<comment type="caution">
    <text evidence="2">The sequence shown here is derived from an EMBL/GenBank/DDBJ whole genome shotgun (WGS) entry which is preliminary data.</text>
</comment>
<dbReference type="Proteomes" id="UP000002979">
    <property type="component" value="Unassembled WGS sequence"/>
</dbReference>
<reference evidence="2 3" key="2">
    <citation type="submission" date="2007-04" db="EMBL/GenBank/DDBJ databases">
        <authorList>
            <person name="Fulton L."/>
            <person name="Clifton S."/>
            <person name="Fulton B."/>
            <person name="Xu J."/>
            <person name="Minx P."/>
            <person name="Mardis E.R."/>
            <person name="Wilson R.K."/>
        </authorList>
    </citation>
    <scope>NUCLEOTIDE SEQUENCE [LARGE SCALE GENOMIC DNA]</scope>
    <source>
        <strain evidence="3">ATCC 25986 / DSM 3979 / JCM 10188 / KCTC 3647 / NCTC 11838 / VPI 1003</strain>
    </source>
</reference>
<gene>
    <name evidence="2" type="ORF">COLAER_00535</name>
</gene>
<evidence type="ECO:0000313" key="2">
    <source>
        <dbReference type="EMBL" id="EBA40012.1"/>
    </source>
</evidence>
<sequence length="98" mass="10422">MQTAHPAWEPFALFERLISTTIEPSVLRRRHPEVEIAACAIEKRLHAMALDGFGAELRAAGKESAMTGVAQAATGVPVASAPQSATTSKRFFDAMGSP</sequence>
<protein>
    <submittedName>
        <fullName evidence="2">Uncharacterized protein</fullName>
    </submittedName>
</protein>
<reference evidence="2 3" key="1">
    <citation type="submission" date="2007-01" db="EMBL/GenBank/DDBJ databases">
        <title>Draft genome sequence of Collinsella aerofaciens (ATCC 25986).</title>
        <authorList>
            <person name="Sudarsanam P."/>
            <person name="Ley R."/>
            <person name="Guruge J."/>
            <person name="Turnbaugh P.J."/>
            <person name="Mahowald M."/>
            <person name="Liep D."/>
            <person name="Gordon J."/>
        </authorList>
    </citation>
    <scope>NUCLEOTIDE SEQUENCE [LARGE SCALE GENOMIC DNA]</scope>
    <source>
        <strain evidence="3">ATCC 25986 / DSM 3979 / JCM 10188 / KCTC 3647 / NCTC 11838 / VPI 1003</strain>
    </source>
</reference>
<dbReference type="EMBL" id="AAVN02000002">
    <property type="protein sequence ID" value="EBA40012.1"/>
    <property type="molecule type" value="Genomic_DNA"/>
</dbReference>